<dbReference type="STRING" id="159292.SAMN05192546_11089"/>
<dbReference type="RefSeq" id="WP_093315176.1">
    <property type="nucleotide sequence ID" value="NZ_FNPV01000010.1"/>
</dbReference>
<reference evidence="1 2" key="1">
    <citation type="submission" date="2016-10" db="EMBL/GenBank/DDBJ databases">
        <authorList>
            <person name="de Groot N.N."/>
        </authorList>
    </citation>
    <scope>NUCLEOTIDE SEQUENCE [LARGE SCALE GENOMIC DNA]</scope>
    <source>
        <strain evidence="1 2">APO</strain>
    </source>
</reference>
<sequence>MKAIVWENERTTYEVEVLGWTPPQRQRISVDQIGGPSSYVSGKVIPGSIRIIVPINFNIDNNYSIEIYGKKMRLEIMKIDNSEGISIAEGVVY</sequence>
<protein>
    <submittedName>
        <fullName evidence="1">Uncharacterized protein</fullName>
    </submittedName>
</protein>
<organism evidence="1 2">
    <name type="scientific">Tindallia californiensis</name>
    <dbReference type="NCBI Taxonomy" id="159292"/>
    <lineage>
        <taxon>Bacteria</taxon>
        <taxon>Bacillati</taxon>
        <taxon>Bacillota</taxon>
        <taxon>Clostridia</taxon>
        <taxon>Peptostreptococcales</taxon>
        <taxon>Tindalliaceae</taxon>
        <taxon>Tindallia</taxon>
    </lineage>
</organism>
<name>A0A1H3QT88_9FIRM</name>
<dbReference type="EMBL" id="FNPV01000010">
    <property type="protein sequence ID" value="SDZ16271.1"/>
    <property type="molecule type" value="Genomic_DNA"/>
</dbReference>
<evidence type="ECO:0000313" key="1">
    <source>
        <dbReference type="EMBL" id="SDZ16271.1"/>
    </source>
</evidence>
<gene>
    <name evidence="1" type="ORF">SAMN05192546_11089</name>
</gene>
<accession>A0A1H3QT88</accession>
<dbReference type="AlphaFoldDB" id="A0A1H3QT88"/>
<evidence type="ECO:0000313" key="2">
    <source>
        <dbReference type="Proteomes" id="UP000199230"/>
    </source>
</evidence>
<proteinExistence type="predicted"/>
<dbReference type="Proteomes" id="UP000199230">
    <property type="component" value="Unassembled WGS sequence"/>
</dbReference>
<keyword evidence="2" id="KW-1185">Reference proteome</keyword>